<proteinExistence type="predicted"/>
<dbReference type="AlphaFoldDB" id="A0A1H5UDP5"/>
<dbReference type="Proteomes" id="UP000236731">
    <property type="component" value="Unassembled WGS sequence"/>
</dbReference>
<reference evidence="2" key="1">
    <citation type="submission" date="2016-10" db="EMBL/GenBank/DDBJ databases">
        <authorList>
            <person name="Varghese N."/>
            <person name="Submissions S."/>
        </authorList>
    </citation>
    <scope>NUCLEOTIDE SEQUENCE [LARGE SCALE GENOMIC DNA]</scope>
    <source>
        <strain evidence="2">DSM 22361</strain>
    </source>
</reference>
<evidence type="ECO:0000313" key="2">
    <source>
        <dbReference type="Proteomes" id="UP000236731"/>
    </source>
</evidence>
<gene>
    <name evidence="1" type="ORF">SAMN05421877_102262</name>
</gene>
<keyword evidence="2" id="KW-1185">Reference proteome</keyword>
<dbReference type="EMBL" id="FNUT01000002">
    <property type="protein sequence ID" value="SEF73212.1"/>
    <property type="molecule type" value="Genomic_DNA"/>
</dbReference>
<name>A0A1H5UDP5_9SPHI</name>
<evidence type="ECO:0000313" key="1">
    <source>
        <dbReference type="EMBL" id="SEF73212.1"/>
    </source>
</evidence>
<organism evidence="1 2">
    <name type="scientific">Sphingobacterium lactis</name>
    <dbReference type="NCBI Taxonomy" id="797291"/>
    <lineage>
        <taxon>Bacteria</taxon>
        <taxon>Pseudomonadati</taxon>
        <taxon>Bacteroidota</taxon>
        <taxon>Sphingobacteriia</taxon>
        <taxon>Sphingobacteriales</taxon>
        <taxon>Sphingobacteriaceae</taxon>
        <taxon>Sphingobacterium</taxon>
    </lineage>
</organism>
<sequence length="83" mass="9521">MLAQELCEGIVRWISCAKNMRQHPKSYLHFIQLSRNLIRHATPKECKYFNNTAIHRQAPTPTFMVLLKQTINVGVGALLIFVA</sequence>
<protein>
    <submittedName>
        <fullName evidence="1">Uncharacterized protein</fullName>
    </submittedName>
</protein>
<accession>A0A1H5UDP5</accession>